<accession>A0AB35IUH3</accession>
<evidence type="ECO:0000256" key="1">
    <source>
        <dbReference type="SAM" id="MobiDB-lite"/>
    </source>
</evidence>
<evidence type="ECO:0000313" key="4">
    <source>
        <dbReference type="Proteomes" id="UP001211987"/>
    </source>
</evidence>
<gene>
    <name evidence="3" type="ORF">PM738_18665</name>
</gene>
<proteinExistence type="predicted"/>
<dbReference type="AlphaFoldDB" id="A0AB35IUH3"/>
<dbReference type="RefSeq" id="WP_009009765.1">
    <property type="nucleotide sequence ID" value="NZ_JADPBJ010000012.1"/>
</dbReference>
<keyword evidence="2" id="KW-0812">Transmembrane</keyword>
<dbReference type="Proteomes" id="UP001211987">
    <property type="component" value="Unassembled WGS sequence"/>
</dbReference>
<organism evidence="3 4">
    <name type="scientific">Thomasclavelia ramosa</name>
    <dbReference type="NCBI Taxonomy" id="1547"/>
    <lineage>
        <taxon>Bacteria</taxon>
        <taxon>Bacillati</taxon>
        <taxon>Bacillota</taxon>
        <taxon>Erysipelotrichia</taxon>
        <taxon>Erysipelotrichales</taxon>
        <taxon>Coprobacillaceae</taxon>
        <taxon>Thomasclavelia</taxon>
    </lineage>
</organism>
<protein>
    <submittedName>
        <fullName evidence="3">Uncharacterized protein</fullName>
    </submittedName>
</protein>
<keyword evidence="2" id="KW-1133">Transmembrane helix</keyword>
<evidence type="ECO:0000256" key="2">
    <source>
        <dbReference type="SAM" id="Phobius"/>
    </source>
</evidence>
<sequence>MFEIKKSYYIIFVFVVALVLGYFSISIETPKNNYDDVAAVEDKNETDTSTTDDINKSEDKTNIKEDSNSNTVDTTITEQEKETAKETLGDDIEISDIQKGTQINLVNEPLYVSSKTSIVSTYKTGTYYTWGFEANNRIAITNKLENIGVKGQVTGWINKPS</sequence>
<name>A0AB35IUH3_9FIRM</name>
<feature type="compositionally biased region" description="Basic and acidic residues" evidence="1">
    <location>
        <begin position="53"/>
        <end position="67"/>
    </location>
</feature>
<dbReference type="EMBL" id="JAQLKE010000055">
    <property type="protein sequence ID" value="MDB7085807.1"/>
    <property type="molecule type" value="Genomic_DNA"/>
</dbReference>
<comment type="caution">
    <text evidence="3">The sequence shown here is derived from an EMBL/GenBank/DDBJ whole genome shotgun (WGS) entry which is preliminary data.</text>
</comment>
<evidence type="ECO:0000313" key="3">
    <source>
        <dbReference type="EMBL" id="MDB7085807.1"/>
    </source>
</evidence>
<keyword evidence="2" id="KW-0472">Membrane</keyword>
<feature type="compositionally biased region" description="Polar residues" evidence="1">
    <location>
        <begin position="68"/>
        <end position="77"/>
    </location>
</feature>
<reference evidence="3" key="1">
    <citation type="submission" date="2023-01" db="EMBL/GenBank/DDBJ databases">
        <title>Human gut microbiome strain richness.</title>
        <authorList>
            <person name="Chen-Liaw A."/>
        </authorList>
    </citation>
    <scope>NUCLEOTIDE SEQUENCE</scope>
    <source>
        <strain evidence="3">1001217st2_G6_1001217B_191108</strain>
    </source>
</reference>
<feature type="region of interest" description="Disordered" evidence="1">
    <location>
        <begin position="43"/>
        <end position="84"/>
    </location>
</feature>
<feature type="transmembrane region" description="Helical" evidence="2">
    <location>
        <begin position="7"/>
        <end position="25"/>
    </location>
</feature>